<comment type="caution">
    <text evidence="1">The sequence shown here is derived from an EMBL/GenBank/DDBJ whole genome shotgun (WGS) entry which is preliminary data.</text>
</comment>
<reference evidence="1" key="1">
    <citation type="submission" date="2020-08" db="EMBL/GenBank/DDBJ databases">
        <title>Multicomponent nature underlies the extraordinary mechanical properties of spider dragline silk.</title>
        <authorList>
            <person name="Kono N."/>
            <person name="Nakamura H."/>
            <person name="Mori M."/>
            <person name="Yoshida Y."/>
            <person name="Ohtoshi R."/>
            <person name="Malay A.D."/>
            <person name="Moran D.A.P."/>
            <person name="Tomita M."/>
            <person name="Numata K."/>
            <person name="Arakawa K."/>
        </authorList>
    </citation>
    <scope>NUCLEOTIDE SEQUENCE</scope>
</reference>
<proteinExistence type="predicted"/>
<dbReference type="Proteomes" id="UP000887013">
    <property type="component" value="Unassembled WGS sequence"/>
</dbReference>
<protein>
    <submittedName>
        <fullName evidence="1">Uncharacterized protein</fullName>
    </submittedName>
</protein>
<sequence>MPTASPNTPIQVTTDAPITVCRLILFLLTISPGVVGGKTLFTLLSGCNRVTGPFQGHFRVRKERNKHCDRDFEYPSLLSGNSGFIQPVLASEFLCQLSD</sequence>
<evidence type="ECO:0000313" key="1">
    <source>
        <dbReference type="EMBL" id="GFS93624.1"/>
    </source>
</evidence>
<keyword evidence="2" id="KW-1185">Reference proteome</keyword>
<accession>A0A8X6N4E5</accession>
<evidence type="ECO:0000313" key="2">
    <source>
        <dbReference type="Proteomes" id="UP000887013"/>
    </source>
</evidence>
<dbReference type="EMBL" id="BMAW01053949">
    <property type="protein sequence ID" value="GFS93624.1"/>
    <property type="molecule type" value="Genomic_DNA"/>
</dbReference>
<dbReference type="AlphaFoldDB" id="A0A8X6N4E5"/>
<name>A0A8X6N4E5_NEPPI</name>
<gene>
    <name evidence="1" type="ORF">NPIL_702311</name>
</gene>
<organism evidence="1 2">
    <name type="scientific">Nephila pilipes</name>
    <name type="common">Giant wood spider</name>
    <name type="synonym">Nephila maculata</name>
    <dbReference type="NCBI Taxonomy" id="299642"/>
    <lineage>
        <taxon>Eukaryota</taxon>
        <taxon>Metazoa</taxon>
        <taxon>Ecdysozoa</taxon>
        <taxon>Arthropoda</taxon>
        <taxon>Chelicerata</taxon>
        <taxon>Arachnida</taxon>
        <taxon>Araneae</taxon>
        <taxon>Araneomorphae</taxon>
        <taxon>Entelegynae</taxon>
        <taxon>Araneoidea</taxon>
        <taxon>Nephilidae</taxon>
        <taxon>Nephila</taxon>
    </lineage>
</organism>